<name>M2Y9H0_9PROT</name>
<dbReference type="Pfam" id="PF09955">
    <property type="entry name" value="DUF2189"/>
    <property type="match status" value="1"/>
</dbReference>
<organism evidence="2 3">
    <name type="scientific">Paramagnetospirillum caucaseum</name>
    <dbReference type="NCBI Taxonomy" id="1244869"/>
    <lineage>
        <taxon>Bacteria</taxon>
        <taxon>Pseudomonadati</taxon>
        <taxon>Pseudomonadota</taxon>
        <taxon>Alphaproteobacteria</taxon>
        <taxon>Rhodospirillales</taxon>
        <taxon>Magnetospirillaceae</taxon>
        <taxon>Paramagnetospirillum</taxon>
    </lineage>
</organism>
<protein>
    <submittedName>
        <fullName evidence="2">Integral membrane protein</fullName>
    </submittedName>
</protein>
<keyword evidence="3" id="KW-1185">Reference proteome</keyword>
<feature type="transmembrane region" description="Helical" evidence="1">
    <location>
        <begin position="159"/>
        <end position="185"/>
    </location>
</feature>
<evidence type="ECO:0000256" key="1">
    <source>
        <dbReference type="SAM" id="Phobius"/>
    </source>
</evidence>
<dbReference type="AlphaFoldDB" id="M2Y9H0"/>
<evidence type="ECO:0000313" key="2">
    <source>
        <dbReference type="EMBL" id="EME69656.1"/>
    </source>
</evidence>
<feature type="transmembrane region" description="Helical" evidence="1">
    <location>
        <begin position="215"/>
        <end position="243"/>
    </location>
</feature>
<dbReference type="Proteomes" id="UP000011744">
    <property type="component" value="Unassembled WGS sequence"/>
</dbReference>
<feature type="transmembrane region" description="Helical" evidence="1">
    <location>
        <begin position="118"/>
        <end position="139"/>
    </location>
</feature>
<dbReference type="eggNOG" id="COG5473">
    <property type="taxonomic scope" value="Bacteria"/>
</dbReference>
<keyword evidence="1" id="KW-0472">Membrane</keyword>
<evidence type="ECO:0000313" key="3">
    <source>
        <dbReference type="Proteomes" id="UP000011744"/>
    </source>
</evidence>
<keyword evidence="1" id="KW-0812">Transmembrane</keyword>
<sequence>MISMAIHSHHPDARLVTPAQASEWLNAGWRDVWRNPVLSLGFGALYAGIGMGLFLVLNALEMGSLLFPLAAGFMLVGPLAAVFFYEISRRHETGEPVGLGQVIGGVSSRLDQIGNMGLVLSILLMAWLLAGLVVFALFYPPGMPLPLGNFLEDVVLRPGSFRFLAAGTLVGGVLAVIAFSISVFAMPMLLDRDVGVIEAMEFSVHAVRVNWRTMIGWAATIAVLTFFGMATAFVGMVVALPVIGHASWHAYRDVMGEC</sequence>
<accession>M2Y9H0</accession>
<dbReference type="PATRIC" id="fig|1244869.3.peg.2441"/>
<dbReference type="OrthoDB" id="9809543at2"/>
<gene>
    <name evidence="2" type="ORF">H261_12101</name>
</gene>
<feature type="transmembrane region" description="Helical" evidence="1">
    <location>
        <begin position="65"/>
        <end position="85"/>
    </location>
</feature>
<keyword evidence="1" id="KW-1133">Transmembrane helix</keyword>
<proteinExistence type="predicted"/>
<dbReference type="EMBL" id="AONQ01000029">
    <property type="protein sequence ID" value="EME69656.1"/>
    <property type="molecule type" value="Genomic_DNA"/>
</dbReference>
<dbReference type="STRING" id="1244869.H261_12101"/>
<dbReference type="RefSeq" id="WP_008617807.1">
    <property type="nucleotide sequence ID" value="NZ_AONQ01000029.1"/>
</dbReference>
<feature type="transmembrane region" description="Helical" evidence="1">
    <location>
        <begin position="37"/>
        <end position="59"/>
    </location>
</feature>
<comment type="caution">
    <text evidence="2">The sequence shown here is derived from an EMBL/GenBank/DDBJ whole genome shotgun (WGS) entry which is preliminary data.</text>
</comment>
<reference evidence="2 3" key="1">
    <citation type="journal article" date="2014" name="Genome Announc.">
        <title>Draft Genome Sequence of Magnetospirillum sp. Strain SO-1, a Freshwater Magnetotactic Bacterium Isolated from the Ol'khovka River, Russia.</title>
        <authorList>
            <person name="Grouzdev D.S."/>
            <person name="Dziuba M.V."/>
            <person name="Sukhacheva M.S."/>
            <person name="Mardanov A.V."/>
            <person name="Beletskiy A.V."/>
            <person name="Kuznetsov B.B."/>
            <person name="Skryabin K.G."/>
        </authorList>
    </citation>
    <scope>NUCLEOTIDE SEQUENCE [LARGE SCALE GENOMIC DNA]</scope>
    <source>
        <strain evidence="2 3">SO-1</strain>
    </source>
</reference>
<dbReference type="InterPro" id="IPR018692">
    <property type="entry name" value="DUF2189"/>
</dbReference>